<evidence type="ECO:0000259" key="1">
    <source>
        <dbReference type="PROSITE" id="PS50060"/>
    </source>
</evidence>
<organism evidence="3 4">
    <name type="scientific">Gongylonema pulchrum</name>
    <dbReference type="NCBI Taxonomy" id="637853"/>
    <lineage>
        <taxon>Eukaryota</taxon>
        <taxon>Metazoa</taxon>
        <taxon>Ecdysozoa</taxon>
        <taxon>Nematoda</taxon>
        <taxon>Chromadorea</taxon>
        <taxon>Rhabditida</taxon>
        <taxon>Spirurina</taxon>
        <taxon>Spiruromorpha</taxon>
        <taxon>Spiruroidea</taxon>
        <taxon>Gongylonematidae</taxon>
        <taxon>Gongylonema</taxon>
    </lineage>
</organism>
<feature type="domain" description="MAM" evidence="1">
    <location>
        <begin position="47"/>
        <end position="128"/>
    </location>
</feature>
<dbReference type="AlphaFoldDB" id="A0A3P6R634"/>
<dbReference type="PROSITE" id="PS50060">
    <property type="entry name" value="MAM_2"/>
    <property type="match status" value="1"/>
</dbReference>
<evidence type="ECO:0008006" key="5">
    <source>
        <dbReference type="Google" id="ProtNLM"/>
    </source>
</evidence>
<dbReference type="InterPro" id="IPR000998">
    <property type="entry name" value="MAM_dom"/>
</dbReference>
<evidence type="ECO:0000313" key="3">
    <source>
        <dbReference type="EMBL" id="VDK50943.1"/>
    </source>
</evidence>
<dbReference type="Proteomes" id="UP000271098">
    <property type="component" value="Unassembled WGS sequence"/>
</dbReference>
<dbReference type="GO" id="GO:0016020">
    <property type="term" value="C:membrane"/>
    <property type="evidence" value="ECO:0007669"/>
    <property type="project" value="InterPro"/>
</dbReference>
<dbReference type="InterPro" id="IPR003961">
    <property type="entry name" value="FN3_dom"/>
</dbReference>
<name>A0A3P6R634_9BILA</name>
<sequence length="169" mass="19457">MQPGTEYEVAVKVMMPGGMESAWSLREIVRTSPYVLPMQQQSDSFELRCSFEEATQCAFESDPLAPLQWTRIRSDSYAKHRTVGHSKGEYFISLQSTAMDENYGRLISTPFTFVGDPNYCLSVWMHITEHSKGWCQSRSMECFATVFHKNCIPQLSQESQTRLRDSLYK</sequence>
<accession>A0A3P6R634</accession>
<reference evidence="3 4" key="1">
    <citation type="submission" date="2018-11" db="EMBL/GenBank/DDBJ databases">
        <authorList>
            <consortium name="Pathogen Informatics"/>
        </authorList>
    </citation>
    <scope>NUCLEOTIDE SEQUENCE [LARGE SCALE GENOMIC DNA]</scope>
</reference>
<gene>
    <name evidence="3" type="ORF">GPUH_LOCUS5466</name>
</gene>
<dbReference type="Gene3D" id="2.60.120.200">
    <property type="match status" value="1"/>
</dbReference>
<dbReference type="Pfam" id="PF00629">
    <property type="entry name" value="MAM"/>
    <property type="match status" value="1"/>
</dbReference>
<proteinExistence type="predicted"/>
<protein>
    <recommendedName>
        <fullName evidence="5">Fibronectin type-III domain-containing protein</fullName>
    </recommendedName>
</protein>
<feature type="domain" description="Fibronectin type-III" evidence="2">
    <location>
        <begin position="1"/>
        <end position="34"/>
    </location>
</feature>
<evidence type="ECO:0000313" key="4">
    <source>
        <dbReference type="Proteomes" id="UP000271098"/>
    </source>
</evidence>
<dbReference type="EMBL" id="UYRT01011683">
    <property type="protein sequence ID" value="VDK50943.1"/>
    <property type="molecule type" value="Genomic_DNA"/>
</dbReference>
<keyword evidence="4" id="KW-1185">Reference proteome</keyword>
<dbReference type="SUPFAM" id="SSF49899">
    <property type="entry name" value="Concanavalin A-like lectins/glucanases"/>
    <property type="match status" value="1"/>
</dbReference>
<evidence type="ECO:0000259" key="2">
    <source>
        <dbReference type="PROSITE" id="PS50853"/>
    </source>
</evidence>
<dbReference type="PROSITE" id="PS50853">
    <property type="entry name" value="FN3"/>
    <property type="match status" value="1"/>
</dbReference>
<dbReference type="OrthoDB" id="114660at2759"/>
<dbReference type="InterPro" id="IPR013320">
    <property type="entry name" value="ConA-like_dom_sf"/>
</dbReference>